<protein>
    <submittedName>
        <fullName evidence="2">Uncharacterized protein</fullName>
    </submittedName>
</protein>
<comment type="caution">
    <text evidence="2">The sequence shown here is derived from an EMBL/GenBank/DDBJ whole genome shotgun (WGS) entry which is preliminary data.</text>
</comment>
<dbReference type="EMBL" id="LAZR01039607">
    <property type="protein sequence ID" value="KKL16577.1"/>
    <property type="molecule type" value="Genomic_DNA"/>
</dbReference>
<organism evidence="2">
    <name type="scientific">marine sediment metagenome</name>
    <dbReference type="NCBI Taxonomy" id="412755"/>
    <lineage>
        <taxon>unclassified sequences</taxon>
        <taxon>metagenomes</taxon>
        <taxon>ecological metagenomes</taxon>
    </lineage>
</organism>
<feature type="region of interest" description="Disordered" evidence="1">
    <location>
        <begin position="45"/>
        <end position="79"/>
    </location>
</feature>
<accession>A0A0F9BRS8</accession>
<dbReference type="AlphaFoldDB" id="A0A0F9BRS8"/>
<evidence type="ECO:0000313" key="2">
    <source>
        <dbReference type="EMBL" id="KKL16577.1"/>
    </source>
</evidence>
<sequence length="79" mass="9163">MPERKRKTIRRIQPWERLPMYHAEEVGGDKEVALLETPGGDFKIQTREHEYELDLPPPPPPPWKYGSNQRGKEGLDAQA</sequence>
<feature type="compositionally biased region" description="Basic and acidic residues" evidence="1">
    <location>
        <begin position="70"/>
        <end position="79"/>
    </location>
</feature>
<proteinExistence type="predicted"/>
<name>A0A0F9BRS8_9ZZZZ</name>
<gene>
    <name evidence="2" type="ORF">LCGC14_2494180</name>
</gene>
<reference evidence="2" key="1">
    <citation type="journal article" date="2015" name="Nature">
        <title>Complex archaea that bridge the gap between prokaryotes and eukaryotes.</title>
        <authorList>
            <person name="Spang A."/>
            <person name="Saw J.H."/>
            <person name="Jorgensen S.L."/>
            <person name="Zaremba-Niedzwiedzka K."/>
            <person name="Martijn J."/>
            <person name="Lind A.E."/>
            <person name="van Eijk R."/>
            <person name="Schleper C."/>
            <person name="Guy L."/>
            <person name="Ettema T.J."/>
        </authorList>
    </citation>
    <scope>NUCLEOTIDE SEQUENCE</scope>
</reference>
<evidence type="ECO:0000256" key="1">
    <source>
        <dbReference type="SAM" id="MobiDB-lite"/>
    </source>
</evidence>